<accession>A0A3Q2GKI6</accession>
<dbReference type="STRING" id="28743.ENSCVAP00000028180"/>
<evidence type="ECO:0000256" key="14">
    <source>
        <dbReference type="SAM" id="MobiDB-lite"/>
    </source>
</evidence>
<evidence type="ECO:0000256" key="13">
    <source>
        <dbReference type="RuleBase" id="RU003722"/>
    </source>
</evidence>
<feature type="transmembrane region" description="Helical" evidence="15">
    <location>
        <begin position="399"/>
        <end position="420"/>
    </location>
</feature>
<evidence type="ECO:0000256" key="9">
    <source>
        <dbReference type="ARBA" id="ARBA00023053"/>
    </source>
</evidence>
<feature type="transmembrane region" description="Helical" evidence="15">
    <location>
        <begin position="239"/>
        <end position="257"/>
    </location>
</feature>
<keyword evidence="6 13" id="KW-0812">Transmembrane</keyword>
<dbReference type="InterPro" id="IPR018422">
    <property type="entry name" value="Cation/H_exchanger_CPA1"/>
</dbReference>
<dbReference type="Gene3D" id="6.10.140.1330">
    <property type="match status" value="1"/>
</dbReference>
<evidence type="ECO:0000256" key="2">
    <source>
        <dbReference type="ARBA" id="ARBA00004651"/>
    </source>
</evidence>
<comment type="similarity">
    <text evidence="3 13">Belongs to the monovalent cation:proton antiporter 1 (CPA1) transporter (TC 2.A.36) family.</text>
</comment>
<feature type="transmembrane region" description="Helical" evidence="15">
    <location>
        <begin position="310"/>
        <end position="333"/>
    </location>
</feature>
<dbReference type="OrthoDB" id="196264at2759"/>
<feature type="transmembrane region" description="Helical" evidence="15">
    <location>
        <begin position="197"/>
        <end position="219"/>
    </location>
</feature>
<evidence type="ECO:0000313" key="17">
    <source>
        <dbReference type="Ensembl" id="ENSCVAP00000028180.1"/>
    </source>
</evidence>
<evidence type="ECO:0000256" key="12">
    <source>
        <dbReference type="ARBA" id="ARBA00023201"/>
    </source>
</evidence>
<dbReference type="GO" id="GO:0005886">
    <property type="term" value="C:plasma membrane"/>
    <property type="evidence" value="ECO:0007669"/>
    <property type="project" value="UniProtKB-SubCell"/>
</dbReference>
<evidence type="ECO:0000259" key="16">
    <source>
        <dbReference type="Pfam" id="PF00999"/>
    </source>
</evidence>
<sequence>MGFTLRRLLGVKPPKASILLPFLAPILMVGGQQGDSSAAMDNVVTERMAEESHRQDSAYLLIFIMLLTLTILTIWLFKHRRFRFLHETGLAMIYGLLVGVILRYGIHVPQSMSDVVLECAVNASPATLLVNVSGRFYEYTLKGEVSRGKDHQVQDDEMLRKVTFDPEVFFNILLPPIIFHAGYSLKRRHFFRNIGSILAYAFIGTVISCFFIGLIMYGFVTFMKAVGQIGGDFFFTDCLFFGAIVSATDPVTVLAIFNELKVDVDLYALLFGESVLNDAVAIVLSSSIVAYQPAGDNSHSFEAMAVLKSFGVFLGVFSGSFSLGVATGVMTALVTKFTKLRDFPLLETGLFFLMSWSTFLLAEACGMTGVVAVLFCGITQAHYTYNNLSRESQDRTKQLFELLNFLAENFIFSYMGLTLFSFQSHVFNPMFIIGAFLAVFLGRAANIYPLSFLLNLGRRNKIGMNFQHVMMFAGLRGAMTFALSIRDTATYARQMMFSTTLLIVFFTVWICGGGTTPMLSFMSIPVGVDSDQEYSSSAVLDGSQRRSTKHESAWPFRIWYTFDHNYLKPLLTHSGPPLTATLPACCGPLARCLTSPQAYENEGRLHDDDSDFILNDANVSSLYADVTVSTDASGSRTINPKPSAAGPFGENRDRELDLVEREVTIRGTRLVLPMDDPAEPPTTVTLPPPPSPPRSDPHRHRL</sequence>
<dbReference type="KEGG" id="cvg:107084218"/>
<evidence type="ECO:0000256" key="8">
    <source>
        <dbReference type="ARBA" id="ARBA00022989"/>
    </source>
</evidence>
<dbReference type="GO" id="GO:0098719">
    <property type="term" value="P:sodium ion import across plasma membrane"/>
    <property type="evidence" value="ECO:0007669"/>
    <property type="project" value="TreeGrafter"/>
</dbReference>
<dbReference type="GO" id="GO:0015386">
    <property type="term" value="F:potassium:proton antiporter activity"/>
    <property type="evidence" value="ECO:0007669"/>
    <property type="project" value="TreeGrafter"/>
</dbReference>
<evidence type="ECO:0000256" key="15">
    <source>
        <dbReference type="SAM" id="Phobius"/>
    </source>
</evidence>
<dbReference type="NCBIfam" id="TIGR00840">
    <property type="entry name" value="b_cpa1"/>
    <property type="match status" value="1"/>
</dbReference>
<feature type="transmembrane region" description="Helical" evidence="15">
    <location>
        <begin position="58"/>
        <end position="77"/>
    </location>
</feature>
<evidence type="ECO:0000256" key="1">
    <source>
        <dbReference type="ARBA" id="ARBA00004195"/>
    </source>
</evidence>
<evidence type="ECO:0000256" key="4">
    <source>
        <dbReference type="ARBA" id="ARBA00022448"/>
    </source>
</evidence>
<feature type="region of interest" description="Disordered" evidence="14">
    <location>
        <begin position="631"/>
        <end position="651"/>
    </location>
</feature>
<keyword evidence="10 13" id="KW-0406">Ion transport</keyword>
<evidence type="ECO:0000256" key="3">
    <source>
        <dbReference type="ARBA" id="ARBA00007367"/>
    </source>
</evidence>
<feature type="transmembrane region" description="Helical" evidence="15">
    <location>
        <begin position="426"/>
        <end position="445"/>
    </location>
</feature>
<feature type="domain" description="Cation/H+ exchanger transmembrane" evidence="16">
    <location>
        <begin position="70"/>
        <end position="519"/>
    </location>
</feature>
<keyword evidence="8 15" id="KW-1133">Transmembrane helix</keyword>
<keyword evidence="12 13" id="KW-0739">Sodium transport</keyword>
<evidence type="ECO:0000256" key="11">
    <source>
        <dbReference type="ARBA" id="ARBA00023136"/>
    </source>
</evidence>
<evidence type="ECO:0000256" key="6">
    <source>
        <dbReference type="ARBA" id="ARBA00022692"/>
    </source>
</evidence>
<dbReference type="PANTHER" id="PTHR10110">
    <property type="entry name" value="SODIUM/HYDROGEN EXCHANGER"/>
    <property type="match status" value="1"/>
</dbReference>
<keyword evidence="11 15" id="KW-0472">Membrane</keyword>
<organism evidence="17 18">
    <name type="scientific">Cyprinodon variegatus</name>
    <name type="common">Sheepshead minnow</name>
    <dbReference type="NCBI Taxonomy" id="28743"/>
    <lineage>
        <taxon>Eukaryota</taxon>
        <taxon>Metazoa</taxon>
        <taxon>Chordata</taxon>
        <taxon>Craniata</taxon>
        <taxon>Vertebrata</taxon>
        <taxon>Euteleostomi</taxon>
        <taxon>Actinopterygii</taxon>
        <taxon>Neopterygii</taxon>
        <taxon>Teleostei</taxon>
        <taxon>Neoteleostei</taxon>
        <taxon>Acanthomorphata</taxon>
        <taxon>Ovalentaria</taxon>
        <taxon>Atherinomorphae</taxon>
        <taxon>Cyprinodontiformes</taxon>
        <taxon>Cyprinodontidae</taxon>
        <taxon>Cyprinodon</taxon>
    </lineage>
</organism>
<dbReference type="PRINTS" id="PR01084">
    <property type="entry name" value="NAHEXCHNGR"/>
</dbReference>
<reference evidence="17" key="2">
    <citation type="submission" date="2025-09" db="UniProtKB">
        <authorList>
            <consortium name="Ensembl"/>
        </authorList>
    </citation>
    <scope>IDENTIFICATION</scope>
</reference>
<evidence type="ECO:0000313" key="18">
    <source>
        <dbReference type="Proteomes" id="UP000265020"/>
    </source>
</evidence>
<keyword evidence="18" id="KW-1185">Reference proteome</keyword>
<keyword evidence="9" id="KW-0915">Sodium</keyword>
<evidence type="ECO:0000256" key="10">
    <source>
        <dbReference type="ARBA" id="ARBA00023065"/>
    </source>
</evidence>
<dbReference type="Pfam" id="PF00999">
    <property type="entry name" value="Na_H_Exchanger"/>
    <property type="match status" value="1"/>
</dbReference>
<proteinExistence type="inferred from homology"/>
<dbReference type="GeneID" id="107084218"/>
<evidence type="ECO:0000256" key="5">
    <source>
        <dbReference type="ARBA" id="ARBA00022475"/>
    </source>
</evidence>
<keyword evidence="7" id="KW-0967">Endosome</keyword>
<dbReference type="InterPro" id="IPR004709">
    <property type="entry name" value="NaH_exchanger"/>
</dbReference>
<reference evidence="17" key="1">
    <citation type="submission" date="2025-08" db="UniProtKB">
        <authorList>
            <consortium name="Ensembl"/>
        </authorList>
    </citation>
    <scope>IDENTIFICATION</scope>
</reference>
<feature type="compositionally biased region" description="Polar residues" evidence="14">
    <location>
        <begin position="631"/>
        <end position="640"/>
    </location>
</feature>
<dbReference type="PRINTS" id="PR01088">
    <property type="entry name" value="NAHEXCHNGR6"/>
</dbReference>
<dbReference type="GO" id="GO:0015385">
    <property type="term" value="F:sodium:proton antiporter activity"/>
    <property type="evidence" value="ECO:0007669"/>
    <property type="project" value="InterPro"/>
</dbReference>
<dbReference type="InterPro" id="IPR002090">
    <property type="entry name" value="NHE-6/7/9"/>
</dbReference>
<dbReference type="AlphaFoldDB" id="A0A3Q2GKI6"/>
<comment type="subcellular location">
    <subcellularLocation>
        <location evidence="2">Cell membrane</location>
        <topology evidence="2">Multi-pass membrane protein</topology>
    </subcellularLocation>
    <subcellularLocation>
        <location evidence="1">Recycling endosome membrane</location>
        <topology evidence="1">Multi-pass membrane protein</topology>
    </subcellularLocation>
</comment>
<keyword evidence="4 13" id="KW-0813">Transport</keyword>
<dbReference type="GeneTree" id="ENSGT00940000153460"/>
<dbReference type="PANTHER" id="PTHR10110:SF153">
    <property type="entry name" value="SODIUM_HYDROGEN EXCHANGER"/>
    <property type="match status" value="1"/>
</dbReference>
<dbReference type="GO" id="GO:0055038">
    <property type="term" value="C:recycling endosome membrane"/>
    <property type="evidence" value="ECO:0007669"/>
    <property type="project" value="UniProtKB-SubCell"/>
</dbReference>
<evidence type="ECO:0000256" key="7">
    <source>
        <dbReference type="ARBA" id="ARBA00022753"/>
    </source>
</evidence>
<dbReference type="GO" id="GO:0051453">
    <property type="term" value="P:regulation of intracellular pH"/>
    <property type="evidence" value="ECO:0007669"/>
    <property type="project" value="TreeGrafter"/>
</dbReference>
<feature type="transmembrane region" description="Helical" evidence="15">
    <location>
        <begin position="491"/>
        <end position="512"/>
    </location>
</feature>
<dbReference type="Proteomes" id="UP000265020">
    <property type="component" value="Unassembled WGS sequence"/>
</dbReference>
<feature type="transmembrane region" description="Helical" evidence="15">
    <location>
        <begin position="168"/>
        <end position="185"/>
    </location>
</feature>
<feature type="transmembrane region" description="Helical" evidence="15">
    <location>
        <begin position="89"/>
        <end position="106"/>
    </location>
</feature>
<dbReference type="RefSeq" id="XP_015229432.1">
    <property type="nucleotide sequence ID" value="XM_015373946.1"/>
</dbReference>
<dbReference type="Ensembl" id="ENSCVAT00000019950.1">
    <property type="protein sequence ID" value="ENSCVAP00000028180.1"/>
    <property type="gene ID" value="ENSCVAG00000015108.1"/>
</dbReference>
<feature type="region of interest" description="Disordered" evidence="14">
    <location>
        <begin position="672"/>
        <end position="702"/>
    </location>
</feature>
<keyword evidence="5" id="KW-1003">Cell membrane</keyword>
<protein>
    <recommendedName>
        <fullName evidence="13">Sodium/hydrogen exchanger</fullName>
    </recommendedName>
</protein>
<feature type="transmembrane region" description="Helical" evidence="15">
    <location>
        <begin position="353"/>
        <end position="378"/>
    </location>
</feature>
<name>A0A3Q2GKI6_CYPVA</name>
<keyword evidence="13" id="KW-0050">Antiport</keyword>
<dbReference type="InterPro" id="IPR006153">
    <property type="entry name" value="Cation/H_exchanger_TM"/>
</dbReference>